<name>A0ABR3TZL8_9PEZI</name>
<feature type="compositionally biased region" description="Low complexity" evidence="1">
    <location>
        <begin position="293"/>
        <end position="330"/>
    </location>
</feature>
<keyword evidence="2" id="KW-0472">Membrane</keyword>
<accession>A0ABR3TZL8</accession>
<evidence type="ECO:0000313" key="4">
    <source>
        <dbReference type="Proteomes" id="UP001521184"/>
    </source>
</evidence>
<evidence type="ECO:0000313" key="3">
    <source>
        <dbReference type="EMBL" id="KAL1648334.1"/>
    </source>
</evidence>
<gene>
    <name evidence="3" type="ORF">SLS58_002087</name>
</gene>
<feature type="region of interest" description="Disordered" evidence="1">
    <location>
        <begin position="402"/>
        <end position="421"/>
    </location>
</feature>
<keyword evidence="2" id="KW-1133">Transmembrane helix</keyword>
<reference evidence="3 4" key="1">
    <citation type="journal article" date="2023" name="Plant Dis.">
        <title>First Report of Diplodia intermedia Causing Canker and Dieback Diseases on Apple Trees in Canada.</title>
        <authorList>
            <person name="Ellouze W."/>
            <person name="Ilyukhin E."/>
            <person name="Sulman M."/>
            <person name="Ali S."/>
        </authorList>
    </citation>
    <scope>NUCLEOTIDE SEQUENCE [LARGE SCALE GENOMIC DNA]</scope>
    <source>
        <strain evidence="3 4">M45-28</strain>
    </source>
</reference>
<feature type="region of interest" description="Disordered" evidence="1">
    <location>
        <begin position="174"/>
        <end position="263"/>
    </location>
</feature>
<keyword evidence="2" id="KW-0812">Transmembrane</keyword>
<feature type="transmembrane region" description="Helical" evidence="2">
    <location>
        <begin position="46"/>
        <end position="68"/>
    </location>
</feature>
<keyword evidence="4" id="KW-1185">Reference proteome</keyword>
<proteinExistence type="predicted"/>
<protein>
    <submittedName>
        <fullName evidence="3">Uncharacterized protein</fullName>
    </submittedName>
</protein>
<evidence type="ECO:0000256" key="2">
    <source>
        <dbReference type="SAM" id="Phobius"/>
    </source>
</evidence>
<sequence>MPPIRPSIQSHGVRSYCEPEAYSSVAMLNLQAKRYNVDDEVAVPRWAVFIMVFVPLSIFFLGVAIYYLNRNRRSGMSRMKTPVELEDLELERIESRGQRSTTTASNMPEMYWPGVFHPSPKSEATTFPGAGAQRTPQQPRMRFDKSLPDLPPHTYVEDAEDWETVAPMTRENTFNDAFTQHRVDQDHREKDRRDKERRDRDRREENERSLLEALDRRQQRDRNQRRGNPYELSPELPGDSGDSSNSYNSNEKKSPPLHDMNPHVNESYARYRRYRLQSSDVDNDTDVILASDTNTMGPPTTATTSNTGPGNSNPYTGSGSGSGSLSSTMRSGRDRRRQELVAGGVGGGYEGDVGGFFDPHRDLLRPPQPARLAAERSNFIPPAVSGPQFPSDRSEMDNFTEAMITDDPFVSGGKRSAFQRR</sequence>
<feature type="compositionally biased region" description="Basic and acidic residues" evidence="1">
    <location>
        <begin position="179"/>
        <end position="224"/>
    </location>
</feature>
<feature type="compositionally biased region" description="Low complexity" evidence="1">
    <location>
        <begin position="238"/>
        <end position="249"/>
    </location>
</feature>
<feature type="region of interest" description="Disordered" evidence="1">
    <location>
        <begin position="117"/>
        <end position="154"/>
    </location>
</feature>
<dbReference type="Proteomes" id="UP001521184">
    <property type="component" value="Unassembled WGS sequence"/>
</dbReference>
<comment type="caution">
    <text evidence="3">The sequence shown here is derived from an EMBL/GenBank/DDBJ whole genome shotgun (WGS) entry which is preliminary data.</text>
</comment>
<feature type="region of interest" description="Disordered" evidence="1">
    <location>
        <begin position="289"/>
        <end position="334"/>
    </location>
</feature>
<dbReference type="EMBL" id="JAKEKT020000009">
    <property type="protein sequence ID" value="KAL1648334.1"/>
    <property type="molecule type" value="Genomic_DNA"/>
</dbReference>
<organism evidence="3 4">
    <name type="scientific">Diplodia intermedia</name>
    <dbReference type="NCBI Taxonomy" id="856260"/>
    <lineage>
        <taxon>Eukaryota</taxon>
        <taxon>Fungi</taxon>
        <taxon>Dikarya</taxon>
        <taxon>Ascomycota</taxon>
        <taxon>Pezizomycotina</taxon>
        <taxon>Dothideomycetes</taxon>
        <taxon>Dothideomycetes incertae sedis</taxon>
        <taxon>Botryosphaeriales</taxon>
        <taxon>Botryosphaeriaceae</taxon>
        <taxon>Diplodia</taxon>
    </lineage>
</organism>
<evidence type="ECO:0000256" key="1">
    <source>
        <dbReference type="SAM" id="MobiDB-lite"/>
    </source>
</evidence>